<gene>
    <name evidence="1" type="ORF">METZ01_LOCUS316969</name>
</gene>
<dbReference type="AlphaFoldDB" id="A0A382NUU6"/>
<proteinExistence type="predicted"/>
<sequence>MANTNLKIAVIQSGLRGYEVERVLNFWPGKLSKMIAGIIAPTNGEEIALAGVLDKKVCDIFPPEQVEVD</sequence>
<dbReference type="EMBL" id="UINC01102465">
    <property type="protein sequence ID" value="SVC64115.1"/>
    <property type="molecule type" value="Genomic_DNA"/>
</dbReference>
<evidence type="ECO:0000313" key="1">
    <source>
        <dbReference type="EMBL" id="SVC64115.1"/>
    </source>
</evidence>
<accession>A0A382NUU6</accession>
<organism evidence="1">
    <name type="scientific">marine metagenome</name>
    <dbReference type="NCBI Taxonomy" id="408172"/>
    <lineage>
        <taxon>unclassified sequences</taxon>
        <taxon>metagenomes</taxon>
        <taxon>ecological metagenomes</taxon>
    </lineage>
</organism>
<protein>
    <submittedName>
        <fullName evidence="1">Uncharacterized protein</fullName>
    </submittedName>
</protein>
<name>A0A382NUU6_9ZZZZ</name>
<reference evidence="1" key="1">
    <citation type="submission" date="2018-05" db="EMBL/GenBank/DDBJ databases">
        <authorList>
            <person name="Lanie J.A."/>
            <person name="Ng W.-L."/>
            <person name="Kazmierczak K.M."/>
            <person name="Andrzejewski T.M."/>
            <person name="Davidsen T.M."/>
            <person name="Wayne K.J."/>
            <person name="Tettelin H."/>
            <person name="Glass J.I."/>
            <person name="Rusch D."/>
            <person name="Podicherti R."/>
            <person name="Tsui H.-C.T."/>
            <person name="Winkler M.E."/>
        </authorList>
    </citation>
    <scope>NUCLEOTIDE SEQUENCE</scope>
</reference>